<dbReference type="PROSITE" id="PS50943">
    <property type="entry name" value="HTH_CROC1"/>
    <property type="match status" value="1"/>
</dbReference>
<dbReference type="InterPro" id="IPR010982">
    <property type="entry name" value="Lambda_DNA-bd_dom_sf"/>
</dbReference>
<protein>
    <submittedName>
        <fullName evidence="2">Transcriptional regulator</fullName>
    </submittedName>
</protein>
<dbReference type="Proteomes" id="UP000597656">
    <property type="component" value="Unassembled WGS sequence"/>
</dbReference>
<feature type="domain" description="HTH cro/C1-type" evidence="1">
    <location>
        <begin position="16"/>
        <end position="46"/>
    </location>
</feature>
<comment type="caution">
    <text evidence="2">The sequence shown here is derived from an EMBL/GenBank/DDBJ whole genome shotgun (WGS) entry which is preliminary data.</text>
</comment>
<evidence type="ECO:0000259" key="1">
    <source>
        <dbReference type="PROSITE" id="PS50943"/>
    </source>
</evidence>
<evidence type="ECO:0000313" key="2">
    <source>
        <dbReference type="EMBL" id="GGN29247.1"/>
    </source>
</evidence>
<evidence type="ECO:0000313" key="3">
    <source>
        <dbReference type="Proteomes" id="UP000597656"/>
    </source>
</evidence>
<dbReference type="CDD" id="cd00093">
    <property type="entry name" value="HTH_XRE"/>
    <property type="match status" value="1"/>
</dbReference>
<dbReference type="SUPFAM" id="SSF47413">
    <property type="entry name" value="lambda repressor-like DNA-binding domains"/>
    <property type="match status" value="1"/>
</dbReference>
<dbReference type="Pfam" id="PF19054">
    <property type="entry name" value="DUF5753"/>
    <property type="match status" value="1"/>
</dbReference>
<name>A0ABQ2ITX0_9PSEU</name>
<dbReference type="InterPro" id="IPR001387">
    <property type="entry name" value="Cro/C1-type_HTH"/>
</dbReference>
<accession>A0ABQ2ITX0</accession>
<reference evidence="3" key="1">
    <citation type="journal article" date="2019" name="Int. J. Syst. Evol. Microbiol.">
        <title>The Global Catalogue of Microorganisms (GCM) 10K type strain sequencing project: providing services to taxonomists for standard genome sequencing and annotation.</title>
        <authorList>
            <consortium name="The Broad Institute Genomics Platform"/>
            <consortium name="The Broad Institute Genome Sequencing Center for Infectious Disease"/>
            <person name="Wu L."/>
            <person name="Ma J."/>
        </authorList>
    </citation>
    <scope>NUCLEOTIDE SEQUENCE [LARGE SCALE GENOMIC DNA]</scope>
    <source>
        <strain evidence="3">CGMCC 4.7319</strain>
    </source>
</reference>
<dbReference type="SMART" id="SM00530">
    <property type="entry name" value="HTH_XRE"/>
    <property type="match status" value="1"/>
</dbReference>
<proteinExistence type="predicted"/>
<organism evidence="2 3">
    <name type="scientific">Lentzea pudingi</name>
    <dbReference type="NCBI Taxonomy" id="1789439"/>
    <lineage>
        <taxon>Bacteria</taxon>
        <taxon>Bacillati</taxon>
        <taxon>Actinomycetota</taxon>
        <taxon>Actinomycetes</taxon>
        <taxon>Pseudonocardiales</taxon>
        <taxon>Pseudonocardiaceae</taxon>
        <taxon>Lentzea</taxon>
    </lineage>
</organism>
<gene>
    <name evidence="2" type="ORF">GCM10011609_86140</name>
</gene>
<sequence>MTSSYPSQRKRLGELVRDARIRKGYSQEDLGKRIGCKQPKVNKIETKLDLMIKSSGLDKIISELDVAPAIAAEMRELLDSIQGVAYLTYRRAMVQPWFRQYLDAERVAARIYDWTGERISGLLQSEAFMLAVHGLDGHCDVNAHVKSRLDRKSVFDRESPPDYQIILSEGAFHRQARGSVQVMIDEIEYLLSLLDDHPWLSVRVIPFQAPLRFSPPDFTIMEFDGDKSIKDFAYSESPLKGSYYEKYEDRAACRKLWDDLEHMAWDATDSRDFLEKKLRWYREA</sequence>
<dbReference type="EMBL" id="BMNC01000030">
    <property type="protein sequence ID" value="GGN29247.1"/>
    <property type="molecule type" value="Genomic_DNA"/>
</dbReference>
<dbReference type="RefSeq" id="WP_189160622.1">
    <property type="nucleotide sequence ID" value="NZ_BMNC01000030.1"/>
</dbReference>
<keyword evidence="3" id="KW-1185">Reference proteome</keyword>
<dbReference type="InterPro" id="IPR043917">
    <property type="entry name" value="DUF5753"/>
</dbReference>
<dbReference type="Gene3D" id="1.10.260.40">
    <property type="entry name" value="lambda repressor-like DNA-binding domains"/>
    <property type="match status" value="1"/>
</dbReference>